<gene>
    <name evidence="1" type="ORF">TSA66_23465</name>
</gene>
<keyword evidence="2" id="KW-1185">Reference proteome</keyword>
<sequence>MKKLLLLAVIAIGVWWYRSAGHKLSEDDVNNFYRDYQVATLQRKPGDLCALLADDFQSAAVMAAGREVRADAQDKEQTCAAWRDLYDSWDKLGEKMGGILQLDSHYTIHHIAISSDRKSATVDVSSSLDVAGSLMNMRSRSTDTLVRRNGKVMLQRSEGRVSIDGGT</sequence>
<dbReference type="STRING" id="709839.TSA66_23465"/>
<evidence type="ECO:0000313" key="1">
    <source>
        <dbReference type="EMBL" id="KIF83124.1"/>
    </source>
</evidence>
<dbReference type="Proteomes" id="UP000031572">
    <property type="component" value="Unassembled WGS sequence"/>
</dbReference>
<dbReference type="AlphaFoldDB" id="A0A0C2BST5"/>
<protein>
    <recommendedName>
        <fullName evidence="3">DUF4440 domain-containing protein</fullName>
    </recommendedName>
</protein>
<proteinExistence type="predicted"/>
<accession>A0A0C2BST5</accession>
<dbReference type="EMBL" id="JWJG01000028">
    <property type="protein sequence ID" value="KIF83124.1"/>
    <property type="molecule type" value="Genomic_DNA"/>
</dbReference>
<evidence type="ECO:0008006" key="3">
    <source>
        <dbReference type="Google" id="ProtNLM"/>
    </source>
</evidence>
<organism evidence="1 2">
    <name type="scientific">Noviherbaspirillum autotrophicum</name>
    <dbReference type="NCBI Taxonomy" id="709839"/>
    <lineage>
        <taxon>Bacteria</taxon>
        <taxon>Pseudomonadati</taxon>
        <taxon>Pseudomonadota</taxon>
        <taxon>Betaproteobacteria</taxon>
        <taxon>Burkholderiales</taxon>
        <taxon>Oxalobacteraceae</taxon>
        <taxon>Noviherbaspirillum</taxon>
    </lineage>
</organism>
<dbReference type="RefSeq" id="WP_040041753.1">
    <property type="nucleotide sequence ID" value="NZ_JWJG01000028.1"/>
</dbReference>
<comment type="caution">
    <text evidence="1">The sequence shown here is derived from an EMBL/GenBank/DDBJ whole genome shotgun (WGS) entry which is preliminary data.</text>
</comment>
<name>A0A0C2BST5_9BURK</name>
<evidence type="ECO:0000313" key="2">
    <source>
        <dbReference type="Proteomes" id="UP000031572"/>
    </source>
</evidence>
<dbReference type="OrthoDB" id="8810923at2"/>
<reference evidence="1 2" key="1">
    <citation type="submission" date="2014-12" db="EMBL/GenBank/DDBJ databases">
        <title>Denitrispirillum autotrophicum gen. nov., sp. nov., Denitrifying, Facultatively Autotrophic Bacteria Isolated from Rice Paddy Soil.</title>
        <authorList>
            <person name="Ishii S."/>
            <person name="Ashida N."/>
            <person name="Ohno H."/>
            <person name="Otsuka S."/>
            <person name="Yokota A."/>
            <person name="Senoo K."/>
        </authorList>
    </citation>
    <scope>NUCLEOTIDE SEQUENCE [LARGE SCALE GENOMIC DNA]</scope>
    <source>
        <strain evidence="1 2">TSA66</strain>
    </source>
</reference>